<dbReference type="InterPro" id="IPR029058">
    <property type="entry name" value="AB_hydrolase_fold"/>
</dbReference>
<sequence>MADLLRKTPDNPVPKGAVAGMMTAGDGVRIRHAHFPLPGGEGGTAIILPGRNECIEKYFETVGDLAARGFAAVTLDWRGQGGSDRLLRDPRRGHVDSFDDYVADLDQFFREIVLPDCRPPFTVLGHSMGGLIALLAAPDLASRVERMVLLAPLLSLREPRAPFAAKLLANLYFAIGLGARPMPGGGRRGSEGGFEHNRVTSDPRRHARNQALFREHPELGVELLTAGWLRAAIIAMERVSAPDFMARIRLPVLFLAAGADRVVSTPAIERYARGLRAARALTIDGAQHEILQEIDLYREQALAAFTAFARPAAKGPRAGTGEEAARAG</sequence>
<dbReference type="SUPFAM" id="SSF53474">
    <property type="entry name" value="alpha/beta-Hydrolases"/>
    <property type="match status" value="1"/>
</dbReference>
<protein>
    <submittedName>
        <fullName evidence="3">Alpha/beta fold hydrolase</fullName>
    </submittedName>
</protein>
<gene>
    <name evidence="3" type="ORF">ACFFJ2_03145</name>
</gene>
<keyword evidence="3" id="KW-0378">Hydrolase</keyword>
<dbReference type="Proteomes" id="UP001589755">
    <property type="component" value="Unassembled WGS sequence"/>
</dbReference>
<organism evidence="3 4">
    <name type="scientific">Chelativorans intermedius</name>
    <dbReference type="NCBI Taxonomy" id="515947"/>
    <lineage>
        <taxon>Bacteria</taxon>
        <taxon>Pseudomonadati</taxon>
        <taxon>Pseudomonadota</taxon>
        <taxon>Alphaproteobacteria</taxon>
        <taxon>Hyphomicrobiales</taxon>
        <taxon>Phyllobacteriaceae</taxon>
        <taxon>Chelativorans</taxon>
    </lineage>
</organism>
<accession>A0ABV6D443</accession>
<feature type="domain" description="Serine aminopeptidase S33" evidence="2">
    <location>
        <begin position="44"/>
        <end position="295"/>
    </location>
</feature>
<dbReference type="EMBL" id="JBHLXD010000004">
    <property type="protein sequence ID" value="MFC0207392.1"/>
    <property type="molecule type" value="Genomic_DNA"/>
</dbReference>
<proteinExistence type="predicted"/>
<evidence type="ECO:0000259" key="2">
    <source>
        <dbReference type="Pfam" id="PF12146"/>
    </source>
</evidence>
<reference evidence="3 4" key="1">
    <citation type="submission" date="2024-09" db="EMBL/GenBank/DDBJ databases">
        <authorList>
            <person name="Sun Q."/>
            <person name="Mori K."/>
        </authorList>
    </citation>
    <scope>NUCLEOTIDE SEQUENCE [LARGE SCALE GENOMIC DNA]</scope>
    <source>
        <strain evidence="3 4">CCM 8543</strain>
    </source>
</reference>
<name>A0ABV6D443_9HYPH</name>
<evidence type="ECO:0000313" key="4">
    <source>
        <dbReference type="Proteomes" id="UP001589755"/>
    </source>
</evidence>
<dbReference type="GO" id="GO:0016787">
    <property type="term" value="F:hydrolase activity"/>
    <property type="evidence" value="ECO:0007669"/>
    <property type="project" value="UniProtKB-KW"/>
</dbReference>
<dbReference type="Pfam" id="PF12146">
    <property type="entry name" value="Hydrolase_4"/>
    <property type="match status" value="1"/>
</dbReference>
<dbReference type="Gene3D" id="3.40.50.1820">
    <property type="entry name" value="alpha/beta hydrolase"/>
    <property type="match status" value="1"/>
</dbReference>
<evidence type="ECO:0000313" key="3">
    <source>
        <dbReference type="EMBL" id="MFC0207392.1"/>
    </source>
</evidence>
<dbReference type="InterPro" id="IPR022742">
    <property type="entry name" value="Hydrolase_4"/>
</dbReference>
<dbReference type="InterPro" id="IPR051044">
    <property type="entry name" value="MAG_DAG_Lipase"/>
</dbReference>
<keyword evidence="4" id="KW-1185">Reference proteome</keyword>
<feature type="region of interest" description="Disordered" evidence="1">
    <location>
        <begin position="184"/>
        <end position="205"/>
    </location>
</feature>
<feature type="compositionally biased region" description="Basic and acidic residues" evidence="1">
    <location>
        <begin position="188"/>
        <end position="204"/>
    </location>
</feature>
<dbReference type="PANTHER" id="PTHR11614">
    <property type="entry name" value="PHOSPHOLIPASE-RELATED"/>
    <property type="match status" value="1"/>
</dbReference>
<evidence type="ECO:0000256" key="1">
    <source>
        <dbReference type="SAM" id="MobiDB-lite"/>
    </source>
</evidence>
<dbReference type="RefSeq" id="WP_261519342.1">
    <property type="nucleotide sequence ID" value="NZ_JAODNW010000003.1"/>
</dbReference>
<comment type="caution">
    <text evidence="3">The sequence shown here is derived from an EMBL/GenBank/DDBJ whole genome shotgun (WGS) entry which is preliminary data.</text>
</comment>